<proteinExistence type="predicted"/>
<evidence type="ECO:0000313" key="1">
    <source>
        <dbReference type="EMBL" id="JAP76604.1"/>
    </source>
</evidence>
<dbReference type="EMBL" id="GEDV01011953">
    <property type="protein sequence ID" value="JAP76604.1"/>
    <property type="molecule type" value="Transcribed_RNA"/>
</dbReference>
<sequence length="101" mass="11208">METTSLEKISKEETIRLRDMYIGFLLGAQALTTSKTTAAAAASSFQHRFDRSPYRRRRCFTDRYPARLLAVSRTLGELENVALAHGGQVDEGRIQSACALG</sequence>
<protein>
    <submittedName>
        <fullName evidence="1">Uncharacterized protein</fullName>
    </submittedName>
</protein>
<organism evidence="1">
    <name type="scientific">Rhipicephalus appendiculatus</name>
    <name type="common">Brown ear tick</name>
    <dbReference type="NCBI Taxonomy" id="34631"/>
    <lineage>
        <taxon>Eukaryota</taxon>
        <taxon>Metazoa</taxon>
        <taxon>Ecdysozoa</taxon>
        <taxon>Arthropoda</taxon>
        <taxon>Chelicerata</taxon>
        <taxon>Arachnida</taxon>
        <taxon>Acari</taxon>
        <taxon>Parasitiformes</taxon>
        <taxon>Ixodida</taxon>
        <taxon>Ixodoidea</taxon>
        <taxon>Ixodidae</taxon>
        <taxon>Rhipicephalinae</taxon>
        <taxon>Rhipicephalus</taxon>
        <taxon>Rhipicephalus</taxon>
    </lineage>
</organism>
<accession>A0A131YB96</accession>
<name>A0A131YB96_RHIAP</name>
<dbReference type="AlphaFoldDB" id="A0A131YB96"/>
<reference evidence="1" key="1">
    <citation type="journal article" date="2016" name="Ticks Tick Borne Dis.">
        <title>De novo assembly and annotation of the salivary gland transcriptome of Rhipicephalus appendiculatus male and female ticks during blood feeding.</title>
        <authorList>
            <person name="de Castro M.H."/>
            <person name="de Klerk D."/>
            <person name="Pienaar R."/>
            <person name="Latif A.A."/>
            <person name="Rees D.J."/>
            <person name="Mans B.J."/>
        </authorList>
    </citation>
    <scope>NUCLEOTIDE SEQUENCE</scope>
    <source>
        <tissue evidence="1">Salivary glands</tissue>
    </source>
</reference>